<sequence length="259" mass="27150">MRFAESRQSVPSRLSALSLPLALLVAGCAAGPQSGSAQKQIAGPASQVAGKSYANPTEIIGAEVAANLLAEADGQWTALGDFAAEGAVMFVPQPVLARQWLNGRPNPVKPDAWRPHVSWVSCDGTLGAAEGAWQGSDGTRGYFVGVWQLQPDGEYKWVMRDTGKLAKPLETPEMLAGTVADCGPLPPALAAADPVEGIQRGGASTDGTLRWSTRVDPWCGRIVTVSVYDAERQAMETVVTRRVDPPLGSNGKPAQSCTG</sequence>
<gene>
    <name evidence="2" type="ORF">FHS75_002440</name>
</gene>
<protein>
    <recommendedName>
        <fullName evidence="4">DUF4440 domain-containing protein</fullName>
    </recommendedName>
</protein>
<organism evidence="2 3">
    <name type="scientific">Novosphingobium marinum</name>
    <dbReference type="NCBI Taxonomy" id="1514948"/>
    <lineage>
        <taxon>Bacteria</taxon>
        <taxon>Pseudomonadati</taxon>
        <taxon>Pseudomonadota</taxon>
        <taxon>Alphaproteobacteria</taxon>
        <taxon>Sphingomonadales</taxon>
        <taxon>Sphingomonadaceae</taxon>
        <taxon>Novosphingobium</taxon>
    </lineage>
</organism>
<evidence type="ECO:0008006" key="4">
    <source>
        <dbReference type="Google" id="ProtNLM"/>
    </source>
</evidence>
<evidence type="ECO:0000256" key="1">
    <source>
        <dbReference type="SAM" id="SignalP"/>
    </source>
</evidence>
<accession>A0A7Z0BVB7</accession>
<dbReference type="AlphaFoldDB" id="A0A7Z0BVB7"/>
<name>A0A7Z0BVB7_9SPHN</name>
<dbReference type="PROSITE" id="PS51257">
    <property type="entry name" value="PROKAR_LIPOPROTEIN"/>
    <property type="match status" value="1"/>
</dbReference>
<comment type="caution">
    <text evidence="2">The sequence shown here is derived from an EMBL/GenBank/DDBJ whole genome shotgun (WGS) entry which is preliminary data.</text>
</comment>
<dbReference type="Proteomes" id="UP000522081">
    <property type="component" value="Unassembled WGS sequence"/>
</dbReference>
<dbReference type="RefSeq" id="WP_179407955.1">
    <property type="nucleotide sequence ID" value="NZ_BMGF01000004.1"/>
</dbReference>
<proteinExistence type="predicted"/>
<keyword evidence="3" id="KW-1185">Reference proteome</keyword>
<keyword evidence="1" id="KW-0732">Signal</keyword>
<dbReference type="EMBL" id="JACBZF010000004">
    <property type="protein sequence ID" value="NYH96108.1"/>
    <property type="molecule type" value="Genomic_DNA"/>
</dbReference>
<feature type="signal peptide" evidence="1">
    <location>
        <begin position="1"/>
        <end position="29"/>
    </location>
</feature>
<evidence type="ECO:0000313" key="2">
    <source>
        <dbReference type="EMBL" id="NYH96108.1"/>
    </source>
</evidence>
<reference evidence="2 3" key="1">
    <citation type="submission" date="2020-07" db="EMBL/GenBank/DDBJ databases">
        <title>Genomic Encyclopedia of Type Strains, Phase IV (KMG-IV): sequencing the most valuable type-strain genomes for metagenomic binning, comparative biology and taxonomic classification.</title>
        <authorList>
            <person name="Goeker M."/>
        </authorList>
    </citation>
    <scope>NUCLEOTIDE SEQUENCE [LARGE SCALE GENOMIC DNA]</scope>
    <source>
        <strain evidence="2 3">DSM 29043</strain>
    </source>
</reference>
<feature type="chain" id="PRO_5031471250" description="DUF4440 domain-containing protein" evidence="1">
    <location>
        <begin position="30"/>
        <end position="259"/>
    </location>
</feature>
<evidence type="ECO:0000313" key="3">
    <source>
        <dbReference type="Proteomes" id="UP000522081"/>
    </source>
</evidence>